<feature type="transmembrane region" description="Helical" evidence="5">
    <location>
        <begin position="102"/>
        <end position="127"/>
    </location>
</feature>
<proteinExistence type="predicted"/>
<protein>
    <submittedName>
        <fullName evidence="7">RDD family protein</fullName>
    </submittedName>
</protein>
<accession>A0ABV5JFP4</accession>
<dbReference type="EMBL" id="JBHMEA010000039">
    <property type="protein sequence ID" value="MFB9232288.1"/>
    <property type="molecule type" value="Genomic_DNA"/>
</dbReference>
<evidence type="ECO:0000256" key="5">
    <source>
        <dbReference type="SAM" id="Phobius"/>
    </source>
</evidence>
<gene>
    <name evidence="7" type="ORF">ACFFUT_10885</name>
</gene>
<evidence type="ECO:0000313" key="8">
    <source>
        <dbReference type="Proteomes" id="UP001589683"/>
    </source>
</evidence>
<keyword evidence="2 5" id="KW-0812">Transmembrane</keyword>
<comment type="subcellular location">
    <subcellularLocation>
        <location evidence="1">Membrane</location>
        <topology evidence="1">Multi-pass membrane protein</topology>
    </subcellularLocation>
</comment>
<evidence type="ECO:0000313" key="7">
    <source>
        <dbReference type="EMBL" id="MFB9232288.1"/>
    </source>
</evidence>
<feature type="transmembrane region" description="Helical" evidence="5">
    <location>
        <begin position="36"/>
        <end position="68"/>
    </location>
</feature>
<dbReference type="Proteomes" id="UP001589683">
    <property type="component" value="Unassembled WGS sequence"/>
</dbReference>
<name>A0ABV5JFP4_9RHOB</name>
<keyword evidence="8" id="KW-1185">Reference proteome</keyword>
<evidence type="ECO:0000256" key="1">
    <source>
        <dbReference type="ARBA" id="ARBA00004141"/>
    </source>
</evidence>
<feature type="domain" description="RDD" evidence="6">
    <location>
        <begin position="24"/>
        <end position="140"/>
    </location>
</feature>
<organism evidence="7 8">
    <name type="scientific">Pseudohalocynthiibacter aestuariivivens</name>
    <dbReference type="NCBI Taxonomy" id="1591409"/>
    <lineage>
        <taxon>Bacteria</taxon>
        <taxon>Pseudomonadati</taxon>
        <taxon>Pseudomonadota</taxon>
        <taxon>Alphaproteobacteria</taxon>
        <taxon>Rhodobacterales</taxon>
        <taxon>Paracoccaceae</taxon>
        <taxon>Pseudohalocynthiibacter</taxon>
    </lineage>
</organism>
<evidence type="ECO:0000256" key="2">
    <source>
        <dbReference type="ARBA" id="ARBA00022692"/>
    </source>
</evidence>
<reference evidence="7 8" key="1">
    <citation type="submission" date="2024-09" db="EMBL/GenBank/DDBJ databases">
        <authorList>
            <person name="Sun Q."/>
            <person name="Mori K."/>
        </authorList>
    </citation>
    <scope>NUCLEOTIDE SEQUENCE [LARGE SCALE GENOMIC DNA]</scope>
    <source>
        <strain evidence="7 8">CECT 8726</strain>
    </source>
</reference>
<evidence type="ECO:0000256" key="4">
    <source>
        <dbReference type="ARBA" id="ARBA00023136"/>
    </source>
</evidence>
<dbReference type="InterPro" id="IPR010432">
    <property type="entry name" value="RDD"/>
</dbReference>
<keyword evidence="4 5" id="KW-0472">Membrane</keyword>
<evidence type="ECO:0000256" key="3">
    <source>
        <dbReference type="ARBA" id="ARBA00022989"/>
    </source>
</evidence>
<dbReference type="RefSeq" id="WP_213888066.1">
    <property type="nucleotide sequence ID" value="NZ_JAGFNU010000002.1"/>
</dbReference>
<comment type="caution">
    <text evidence="7">The sequence shown here is derived from an EMBL/GenBank/DDBJ whole genome shotgun (WGS) entry which is preliminary data.</text>
</comment>
<dbReference type="Pfam" id="PF06271">
    <property type="entry name" value="RDD"/>
    <property type="match status" value="1"/>
</dbReference>
<keyword evidence="3 5" id="KW-1133">Transmembrane helix</keyword>
<sequence>MQTTHTAWGLPDPDREAEFYQDVPTKRLIAWVIDTILTALITALIVVLGVFIPLLILPLVFLTVNFIYRTVSLSRNSATPGMRLAAIEFRTNNGERFDLSMALLHTAGFLFSVSLVFPQVISVILMLTGARAQGLTDLVLGCAAINRSARF</sequence>
<evidence type="ECO:0000259" key="6">
    <source>
        <dbReference type="Pfam" id="PF06271"/>
    </source>
</evidence>